<evidence type="ECO:0000313" key="3">
    <source>
        <dbReference type="Proteomes" id="UP000030437"/>
    </source>
</evidence>
<dbReference type="OrthoDB" id="3477708at2"/>
<comment type="caution">
    <text evidence="2">The sequence shown here is derived from an EMBL/GenBank/DDBJ whole genome shotgun (WGS) entry which is preliminary data.</text>
</comment>
<sequence>MTINDPVFGELEYDYAWSKDTTINLLEKEFEIALMIKGDEDGKFDEEQYAAYQSLMQDWEQLQQSFLKPILDYYQQKRHEVGYDIEFNKDYPLVETIDRLIEMITLGGIVVSYGDIYEERDIGILFNCTWDEENGLGLRLLDEKVFEVGYQDVAI</sequence>
<protein>
    <recommendedName>
        <fullName evidence="1">DUF6985 domain-containing protein</fullName>
    </recommendedName>
</protein>
<organism evidence="2 3">
    <name type="scientific">Lysinibacillus odysseyi 34hs-1 = NBRC 100172</name>
    <dbReference type="NCBI Taxonomy" id="1220589"/>
    <lineage>
        <taxon>Bacteria</taxon>
        <taxon>Bacillati</taxon>
        <taxon>Bacillota</taxon>
        <taxon>Bacilli</taxon>
        <taxon>Bacillales</taxon>
        <taxon>Bacillaceae</taxon>
        <taxon>Lysinibacillus</taxon>
    </lineage>
</organism>
<gene>
    <name evidence="2" type="ORF">CD32_11705</name>
</gene>
<dbReference type="InterPro" id="IPR054254">
    <property type="entry name" value="DUF6985"/>
</dbReference>
<dbReference type="AlphaFoldDB" id="A0A0A3IHK7"/>
<name>A0A0A3IHK7_9BACI</name>
<evidence type="ECO:0000259" key="1">
    <source>
        <dbReference type="Pfam" id="PF22481"/>
    </source>
</evidence>
<dbReference type="Proteomes" id="UP000030437">
    <property type="component" value="Unassembled WGS sequence"/>
</dbReference>
<dbReference type="Pfam" id="PF22481">
    <property type="entry name" value="DUF6985"/>
    <property type="match status" value="1"/>
</dbReference>
<reference evidence="2 3" key="1">
    <citation type="submission" date="2014-02" db="EMBL/GenBank/DDBJ databases">
        <title>Draft genome sequence of Lysinibacillus odysseyi NBRC 100172.</title>
        <authorList>
            <person name="Zhang F."/>
            <person name="Wang G."/>
            <person name="Zhang L."/>
        </authorList>
    </citation>
    <scope>NUCLEOTIDE SEQUENCE [LARGE SCALE GENOMIC DNA]</scope>
    <source>
        <strain evidence="2 3">NBRC 100172</strain>
    </source>
</reference>
<evidence type="ECO:0000313" key="2">
    <source>
        <dbReference type="EMBL" id="KGR84261.1"/>
    </source>
</evidence>
<feature type="domain" description="DUF6985" evidence="1">
    <location>
        <begin position="7"/>
        <end position="154"/>
    </location>
</feature>
<proteinExistence type="predicted"/>
<dbReference type="eggNOG" id="ENOG5032RXC">
    <property type="taxonomic scope" value="Bacteria"/>
</dbReference>
<dbReference type="RefSeq" id="WP_036154789.1">
    <property type="nucleotide sequence ID" value="NZ_AVCX01000005.1"/>
</dbReference>
<dbReference type="EMBL" id="JPVP01000056">
    <property type="protein sequence ID" value="KGR84261.1"/>
    <property type="molecule type" value="Genomic_DNA"/>
</dbReference>
<accession>A0A0A3IHK7</accession>
<keyword evidence="3" id="KW-1185">Reference proteome</keyword>